<dbReference type="CDD" id="cd04733">
    <property type="entry name" value="OYE_like_2_FMN"/>
    <property type="match status" value="1"/>
</dbReference>
<dbReference type="OrthoDB" id="9784632at2"/>
<dbReference type="GO" id="GO:0010181">
    <property type="term" value="F:FMN binding"/>
    <property type="evidence" value="ECO:0007669"/>
    <property type="project" value="InterPro"/>
</dbReference>
<keyword evidence="2" id="KW-0560">Oxidoreductase</keyword>
<reference evidence="4 5" key="1">
    <citation type="journal article" date="2011" name="BMC Genomics">
        <title>Comparative genome analysis and genome-guided physiological analysis of Roseobacter litoralis.</title>
        <authorList>
            <person name="Kalhoefer D."/>
            <person name="Thole S."/>
            <person name="Voget S."/>
            <person name="Lehmann R."/>
            <person name="Liesegang H."/>
            <person name="Wollher A."/>
            <person name="Daniel R."/>
            <person name="Simon M."/>
            <person name="Brinkhoff T."/>
        </authorList>
    </citation>
    <scope>NUCLEOTIDE SEQUENCE [LARGE SCALE GENOMIC DNA]</scope>
    <source>
        <strain evidence="5">ATCC 49566 / DSM 6996 / JCM 21268 / NBRC 15278 / OCh 149</strain>
    </source>
</reference>
<feature type="domain" description="NADH:flavin oxidoreductase/NADH oxidase N-terminal" evidence="3">
    <location>
        <begin position="15"/>
        <end position="324"/>
    </location>
</feature>
<dbReference type="SUPFAM" id="SSF51395">
    <property type="entry name" value="FMN-linked oxidoreductases"/>
    <property type="match status" value="1"/>
</dbReference>
<dbReference type="KEGG" id="rli:RLO149_c001990"/>
<evidence type="ECO:0000256" key="1">
    <source>
        <dbReference type="ARBA" id="ARBA00022630"/>
    </source>
</evidence>
<dbReference type="HOGENOM" id="CLU_012153_6_2_5"/>
<dbReference type="PANTHER" id="PTHR43656">
    <property type="entry name" value="BINDING OXIDOREDUCTASE, PUTATIVE (AFU_ORTHOLOGUE AFUA_2G08260)-RELATED"/>
    <property type="match status" value="1"/>
</dbReference>
<dbReference type="Gene3D" id="3.20.20.70">
    <property type="entry name" value="Aldolase class I"/>
    <property type="match status" value="1"/>
</dbReference>
<dbReference type="GO" id="GO:0016491">
    <property type="term" value="F:oxidoreductase activity"/>
    <property type="evidence" value="ECO:0007669"/>
    <property type="project" value="UniProtKB-KW"/>
</dbReference>
<protein>
    <submittedName>
        <fullName evidence="4">NADH:flavin oxidoreductase / NADH oxidase family protein</fullName>
    </submittedName>
</protein>
<proteinExistence type="predicted"/>
<sequence length="402" mass="42723">MKNPLAQPLCLPCGVRLQNRIIKSAMSDSLGDGAGNPTGAQMRLYERWAEGGAALSLIGEVQVVPDYPEKPGNLVFASDADLPALRELAKRGSVNGAHIWPQLGHAGALSHAPISRPKGPSALDVAGLKCDGMSLDDIHNLPQVYAQAAMLAQKAGFGGVLIHAGHGFLLSQFLSPLFNHRTDSYGGTIGARFRIIREVLSAVRQAVGAAYPVGIRINATDKLEGGLTHHDALEVVRLLDDTSVDLIDISGGTYFPGAASSSDELATSGPYFTDFGKKAKTVTSVPIILSGGFETRDQALKTLEDSAADAVSLGRAMVLNPAIANAWQSAAGGDPAFPRFVSPPRGGVTAWYSMRLTALGEDAEHLFDPSPLEALEAYDRRDALRCEIWRQRFGAARLTPHR</sequence>
<evidence type="ECO:0000313" key="5">
    <source>
        <dbReference type="Proteomes" id="UP000001353"/>
    </source>
</evidence>
<keyword evidence="5" id="KW-1185">Reference proteome</keyword>
<evidence type="ECO:0000259" key="3">
    <source>
        <dbReference type="Pfam" id="PF00724"/>
    </source>
</evidence>
<dbReference type="InterPro" id="IPR013785">
    <property type="entry name" value="Aldolase_TIM"/>
</dbReference>
<evidence type="ECO:0000313" key="4">
    <source>
        <dbReference type="EMBL" id="AEI92231.1"/>
    </source>
</evidence>
<name>F7ZFP1_ROSLO</name>
<dbReference type="EMBL" id="CP002623">
    <property type="protein sequence ID" value="AEI92231.1"/>
    <property type="molecule type" value="Genomic_DNA"/>
</dbReference>
<gene>
    <name evidence="4" type="ordered locus">RLO149_c001990</name>
</gene>
<dbReference type="Proteomes" id="UP000001353">
    <property type="component" value="Chromosome"/>
</dbReference>
<keyword evidence="1" id="KW-0285">Flavoprotein</keyword>
<dbReference type="InterPro" id="IPR001155">
    <property type="entry name" value="OxRdtase_FMN_N"/>
</dbReference>
<organism evidence="4 5">
    <name type="scientific">Roseobacter litoralis (strain ATCC 49566 / DSM 6996 / JCM 21268 / NBRC 15278 / OCh 149)</name>
    <dbReference type="NCBI Taxonomy" id="391595"/>
    <lineage>
        <taxon>Bacteria</taxon>
        <taxon>Pseudomonadati</taxon>
        <taxon>Pseudomonadota</taxon>
        <taxon>Alphaproteobacteria</taxon>
        <taxon>Rhodobacterales</taxon>
        <taxon>Roseobacteraceae</taxon>
        <taxon>Roseobacter</taxon>
    </lineage>
</organism>
<evidence type="ECO:0000256" key="2">
    <source>
        <dbReference type="ARBA" id="ARBA00023002"/>
    </source>
</evidence>
<dbReference type="InterPro" id="IPR051799">
    <property type="entry name" value="NADH_flavin_oxidoreductase"/>
</dbReference>
<dbReference type="PANTHER" id="PTHR43656:SF2">
    <property type="entry name" value="BINDING OXIDOREDUCTASE, PUTATIVE (AFU_ORTHOLOGUE AFUA_2G08260)-RELATED"/>
    <property type="match status" value="1"/>
</dbReference>
<accession>F7ZFP1</accession>
<dbReference type="AlphaFoldDB" id="F7ZFP1"/>
<dbReference type="STRING" id="391595.RLO149_c001990"/>
<dbReference type="Pfam" id="PF00724">
    <property type="entry name" value="Oxidored_FMN"/>
    <property type="match status" value="1"/>
</dbReference>
<dbReference type="eggNOG" id="COG1902">
    <property type="taxonomic scope" value="Bacteria"/>
</dbReference>